<feature type="binding site" evidence="12">
    <location>
        <position position="279"/>
    </location>
    <ligand>
        <name>Mg(2+)</name>
        <dbReference type="ChEBI" id="CHEBI:18420"/>
        <label>1</label>
    </ligand>
</feature>
<gene>
    <name evidence="10" type="primary">ddl</name>
    <name evidence="15" type="ORF">FYJ68_00760</name>
</gene>
<dbReference type="Proteomes" id="UP000469325">
    <property type="component" value="Unassembled WGS sequence"/>
</dbReference>
<keyword evidence="6 13" id="KW-0067">ATP-binding</keyword>
<dbReference type="GO" id="GO:0071555">
    <property type="term" value="P:cell wall organization"/>
    <property type="evidence" value="ECO:0007669"/>
    <property type="project" value="UniProtKB-KW"/>
</dbReference>
<evidence type="ECO:0000256" key="1">
    <source>
        <dbReference type="ARBA" id="ARBA00004496"/>
    </source>
</evidence>
<dbReference type="PANTHER" id="PTHR23132:SF23">
    <property type="entry name" value="D-ALANINE--D-ALANINE LIGASE B"/>
    <property type="match status" value="1"/>
</dbReference>
<dbReference type="GO" id="GO:0046872">
    <property type="term" value="F:metal ion binding"/>
    <property type="evidence" value="ECO:0007669"/>
    <property type="project" value="UniProtKB-KW"/>
</dbReference>
<dbReference type="GO" id="GO:0005737">
    <property type="term" value="C:cytoplasm"/>
    <property type="evidence" value="ECO:0007669"/>
    <property type="project" value="UniProtKB-SubCell"/>
</dbReference>
<dbReference type="InterPro" id="IPR011761">
    <property type="entry name" value="ATP-grasp"/>
</dbReference>
<comment type="function">
    <text evidence="10">Cell wall formation.</text>
</comment>
<organism evidence="15 16">
    <name type="scientific">Olsenella porci</name>
    <dbReference type="NCBI Taxonomy" id="2652279"/>
    <lineage>
        <taxon>Bacteria</taxon>
        <taxon>Bacillati</taxon>
        <taxon>Actinomycetota</taxon>
        <taxon>Coriobacteriia</taxon>
        <taxon>Coriobacteriales</taxon>
        <taxon>Atopobiaceae</taxon>
        <taxon>Olsenella</taxon>
    </lineage>
</organism>
<evidence type="ECO:0000256" key="8">
    <source>
        <dbReference type="ARBA" id="ARBA00022984"/>
    </source>
</evidence>
<dbReference type="RefSeq" id="WP_154433422.1">
    <property type="nucleotide sequence ID" value="NZ_VUNC01000001.1"/>
</dbReference>
<protein>
    <recommendedName>
        <fullName evidence="10">D-alanine--D-alanine ligase</fullName>
        <ecNumber evidence="10">6.3.2.4</ecNumber>
    </recommendedName>
    <alternativeName>
        <fullName evidence="10">D-Ala-D-Ala ligase</fullName>
    </alternativeName>
    <alternativeName>
        <fullName evidence="10">D-alanylalanine synthetase</fullName>
    </alternativeName>
</protein>
<dbReference type="Gene3D" id="3.40.50.20">
    <property type="match status" value="1"/>
</dbReference>
<evidence type="ECO:0000256" key="13">
    <source>
        <dbReference type="PROSITE-ProRule" id="PRU00409"/>
    </source>
</evidence>
<dbReference type="PROSITE" id="PS00844">
    <property type="entry name" value="DALA_DALA_LIGASE_2"/>
    <property type="match status" value="1"/>
</dbReference>
<dbReference type="HAMAP" id="MF_00047">
    <property type="entry name" value="Dala_Dala_lig"/>
    <property type="match status" value="1"/>
</dbReference>
<dbReference type="PANTHER" id="PTHR23132">
    <property type="entry name" value="D-ALANINE--D-ALANINE LIGASE"/>
    <property type="match status" value="1"/>
</dbReference>
<dbReference type="Gene3D" id="3.30.470.20">
    <property type="entry name" value="ATP-grasp fold, B domain"/>
    <property type="match status" value="1"/>
</dbReference>
<comment type="subcellular location">
    <subcellularLocation>
        <location evidence="1 10">Cytoplasm</location>
    </subcellularLocation>
</comment>
<keyword evidence="12" id="KW-0464">Manganese</keyword>
<keyword evidence="8 10" id="KW-0573">Peptidoglycan synthesis</keyword>
<evidence type="ECO:0000256" key="7">
    <source>
        <dbReference type="ARBA" id="ARBA00022960"/>
    </source>
</evidence>
<dbReference type="EC" id="6.3.2.4" evidence="10"/>
<dbReference type="AlphaFoldDB" id="A0A6N7XNV2"/>
<dbReference type="InterPro" id="IPR005905">
    <property type="entry name" value="D_ala_D_ala"/>
</dbReference>
<evidence type="ECO:0000256" key="12">
    <source>
        <dbReference type="PIRSR" id="PIRSR039102-3"/>
    </source>
</evidence>
<evidence type="ECO:0000256" key="11">
    <source>
        <dbReference type="PIRSR" id="PIRSR039102-1"/>
    </source>
</evidence>
<evidence type="ECO:0000256" key="4">
    <source>
        <dbReference type="ARBA" id="ARBA00022598"/>
    </source>
</evidence>
<dbReference type="UniPathway" id="UPA00219"/>
<keyword evidence="9 10" id="KW-0961">Cell wall biogenesis/degradation</keyword>
<feature type="active site" evidence="11">
    <location>
        <position position="156"/>
    </location>
</feature>
<dbReference type="Pfam" id="PF07478">
    <property type="entry name" value="Dala_Dala_lig_C"/>
    <property type="match status" value="1"/>
</dbReference>
<comment type="pathway">
    <text evidence="10">Cell wall biogenesis; peptidoglycan biosynthesis.</text>
</comment>
<dbReference type="InterPro" id="IPR011095">
    <property type="entry name" value="Dala_Dala_lig_C"/>
</dbReference>
<feature type="binding site" evidence="12">
    <location>
        <position position="281"/>
    </location>
    <ligand>
        <name>Mg(2+)</name>
        <dbReference type="ChEBI" id="CHEBI:18420"/>
        <label>2</label>
    </ligand>
</feature>
<evidence type="ECO:0000256" key="2">
    <source>
        <dbReference type="ARBA" id="ARBA00010871"/>
    </source>
</evidence>
<dbReference type="Pfam" id="PF01820">
    <property type="entry name" value="Dala_Dala_lig_N"/>
    <property type="match status" value="1"/>
</dbReference>
<evidence type="ECO:0000313" key="15">
    <source>
        <dbReference type="EMBL" id="MST71656.1"/>
    </source>
</evidence>
<comment type="similarity">
    <text evidence="2 10">Belongs to the D-alanine--D-alanine ligase family.</text>
</comment>
<keyword evidence="12" id="KW-0479">Metal-binding</keyword>
<feature type="binding site" evidence="12">
    <location>
        <position position="266"/>
    </location>
    <ligand>
        <name>Mg(2+)</name>
        <dbReference type="ChEBI" id="CHEBI:18420"/>
        <label>1</label>
    </ligand>
</feature>
<reference evidence="15 16" key="1">
    <citation type="submission" date="2019-08" db="EMBL/GenBank/DDBJ databases">
        <title>In-depth cultivation of the pig gut microbiome towards novel bacterial diversity and tailored functional studies.</title>
        <authorList>
            <person name="Wylensek D."/>
            <person name="Hitch T.C.A."/>
            <person name="Clavel T."/>
        </authorList>
    </citation>
    <scope>NUCLEOTIDE SEQUENCE [LARGE SCALE GENOMIC DNA]</scope>
    <source>
        <strain evidence="15 16">CA-Schmier-601-WT-1</strain>
    </source>
</reference>
<name>A0A6N7XNV2_9ACTN</name>
<dbReference type="EMBL" id="VUNC01000001">
    <property type="protein sequence ID" value="MST71656.1"/>
    <property type="molecule type" value="Genomic_DNA"/>
</dbReference>
<keyword evidence="7 10" id="KW-0133">Cell shape</keyword>
<evidence type="ECO:0000259" key="14">
    <source>
        <dbReference type="PROSITE" id="PS50975"/>
    </source>
</evidence>
<feature type="active site" evidence="11">
    <location>
        <position position="290"/>
    </location>
</feature>
<keyword evidence="5 13" id="KW-0547">Nucleotide-binding</keyword>
<dbReference type="NCBIfam" id="TIGR01205">
    <property type="entry name" value="D_ala_D_alaTIGR"/>
    <property type="match status" value="1"/>
</dbReference>
<dbReference type="PROSITE" id="PS50975">
    <property type="entry name" value="ATP_GRASP"/>
    <property type="match status" value="1"/>
</dbReference>
<accession>A0A6N7XNV2</accession>
<dbReference type="GO" id="GO:0008360">
    <property type="term" value="P:regulation of cell shape"/>
    <property type="evidence" value="ECO:0007669"/>
    <property type="project" value="UniProtKB-KW"/>
</dbReference>
<evidence type="ECO:0000313" key="16">
    <source>
        <dbReference type="Proteomes" id="UP000469325"/>
    </source>
</evidence>
<dbReference type="SUPFAM" id="SSF56059">
    <property type="entry name" value="Glutathione synthetase ATP-binding domain-like"/>
    <property type="match status" value="1"/>
</dbReference>
<proteinExistence type="inferred from homology"/>
<dbReference type="InterPro" id="IPR011127">
    <property type="entry name" value="Dala_Dala_lig_N"/>
</dbReference>
<feature type="active site" evidence="11">
    <location>
        <position position="21"/>
    </location>
</feature>
<comment type="catalytic activity">
    <reaction evidence="10">
        <text>2 D-alanine + ATP = D-alanyl-D-alanine + ADP + phosphate + H(+)</text>
        <dbReference type="Rhea" id="RHEA:11224"/>
        <dbReference type="ChEBI" id="CHEBI:15378"/>
        <dbReference type="ChEBI" id="CHEBI:30616"/>
        <dbReference type="ChEBI" id="CHEBI:43474"/>
        <dbReference type="ChEBI" id="CHEBI:57416"/>
        <dbReference type="ChEBI" id="CHEBI:57822"/>
        <dbReference type="ChEBI" id="CHEBI:456216"/>
        <dbReference type="EC" id="6.3.2.4"/>
    </reaction>
</comment>
<evidence type="ECO:0000256" key="9">
    <source>
        <dbReference type="ARBA" id="ARBA00023316"/>
    </source>
</evidence>
<dbReference type="GO" id="GO:0008716">
    <property type="term" value="F:D-alanine-D-alanine ligase activity"/>
    <property type="evidence" value="ECO:0007669"/>
    <property type="project" value="UniProtKB-UniRule"/>
</dbReference>
<keyword evidence="12" id="KW-0460">Magnesium</keyword>
<evidence type="ECO:0000256" key="3">
    <source>
        <dbReference type="ARBA" id="ARBA00022490"/>
    </source>
</evidence>
<dbReference type="GO" id="GO:0009252">
    <property type="term" value="P:peptidoglycan biosynthetic process"/>
    <property type="evidence" value="ECO:0007669"/>
    <property type="project" value="UniProtKB-UniRule"/>
</dbReference>
<dbReference type="PROSITE" id="PS00843">
    <property type="entry name" value="DALA_DALA_LIGASE_1"/>
    <property type="match status" value="1"/>
</dbReference>
<sequence>MTKTDVTQNKVAVLAGGWSDEKDISMQSGTACANALREAGFKDVELLDVADSDFVVKLAQGGYDVAFVAMHGHYGEDGCIQGLLEILHMPYTFSGVLASALGTEKEVAKSVYKAAGIPVPEGIDVAPDTKLTSEQADELVARLGLPIFVKPAANGSSFGVTRVTEASGLNDAIEKAGAQGDRVLLETCIEGTEITVPVIGNDDPQALPIVEIVFNSPFYDINAKYEPSSMHHVIPARIPEEAYRKAQEYAVAAHKALGCRGTSRSDFIVKKDGTPVILEINTIPGMTERSLIPDSARHAGIEFPELCKRFVEWALED</sequence>
<feature type="domain" description="ATP-grasp" evidence="14">
    <location>
        <begin position="109"/>
        <end position="312"/>
    </location>
</feature>
<dbReference type="InterPro" id="IPR013815">
    <property type="entry name" value="ATP_grasp_subdomain_1"/>
</dbReference>
<dbReference type="SUPFAM" id="SSF52440">
    <property type="entry name" value="PreATP-grasp domain"/>
    <property type="match status" value="1"/>
</dbReference>
<dbReference type="PIRSF" id="PIRSF039102">
    <property type="entry name" value="Ddl/VanB"/>
    <property type="match status" value="1"/>
</dbReference>
<evidence type="ECO:0000256" key="10">
    <source>
        <dbReference type="HAMAP-Rule" id="MF_00047"/>
    </source>
</evidence>
<dbReference type="NCBIfam" id="NF002378">
    <property type="entry name" value="PRK01372.1"/>
    <property type="match status" value="1"/>
</dbReference>
<evidence type="ECO:0000256" key="5">
    <source>
        <dbReference type="ARBA" id="ARBA00022741"/>
    </source>
</evidence>
<dbReference type="InterPro" id="IPR016185">
    <property type="entry name" value="PreATP-grasp_dom_sf"/>
</dbReference>
<feature type="binding site" evidence="12">
    <location>
        <position position="279"/>
    </location>
    <ligand>
        <name>Mg(2+)</name>
        <dbReference type="ChEBI" id="CHEBI:18420"/>
        <label>2</label>
    </ligand>
</feature>
<evidence type="ECO:0000256" key="6">
    <source>
        <dbReference type="ARBA" id="ARBA00022840"/>
    </source>
</evidence>
<keyword evidence="16" id="KW-1185">Reference proteome</keyword>
<dbReference type="GO" id="GO:0005524">
    <property type="term" value="F:ATP binding"/>
    <property type="evidence" value="ECO:0007669"/>
    <property type="project" value="UniProtKB-UniRule"/>
</dbReference>
<comment type="cofactor">
    <cofactor evidence="12">
        <name>Mg(2+)</name>
        <dbReference type="ChEBI" id="CHEBI:18420"/>
    </cofactor>
    <cofactor evidence="12">
        <name>Mn(2+)</name>
        <dbReference type="ChEBI" id="CHEBI:29035"/>
    </cofactor>
    <text evidence="12">Binds 2 magnesium or manganese ions per subunit.</text>
</comment>
<keyword evidence="3 10" id="KW-0963">Cytoplasm</keyword>
<dbReference type="InterPro" id="IPR000291">
    <property type="entry name" value="D-Ala_lig_Van_CS"/>
</dbReference>
<dbReference type="Gene3D" id="3.30.1490.20">
    <property type="entry name" value="ATP-grasp fold, A domain"/>
    <property type="match status" value="1"/>
</dbReference>
<keyword evidence="4 10" id="KW-0436">Ligase</keyword>
<comment type="caution">
    <text evidence="15">The sequence shown here is derived from an EMBL/GenBank/DDBJ whole genome shotgun (WGS) entry which is preliminary data.</text>
</comment>